<accession>A0A9X9PZ36</accession>
<evidence type="ECO:0000313" key="1">
    <source>
        <dbReference type="EMBL" id="VCW78642.1"/>
    </source>
</evidence>
<name>A0A9X9PZ36_GULGU</name>
<dbReference type="EMBL" id="CYRY02010433">
    <property type="protein sequence ID" value="VCW78642.1"/>
    <property type="molecule type" value="Genomic_DNA"/>
</dbReference>
<reference evidence="1 2" key="1">
    <citation type="submission" date="2018-10" db="EMBL/GenBank/DDBJ databases">
        <authorList>
            <person name="Ekblom R."/>
            <person name="Jareborg N."/>
        </authorList>
    </citation>
    <scope>NUCLEOTIDE SEQUENCE [LARGE SCALE GENOMIC DNA]</scope>
    <source>
        <tissue evidence="1">Muscle</tissue>
    </source>
</reference>
<comment type="caution">
    <text evidence="1">The sequence shown here is derived from an EMBL/GenBank/DDBJ whole genome shotgun (WGS) entry which is preliminary data.</text>
</comment>
<keyword evidence="2" id="KW-1185">Reference proteome</keyword>
<protein>
    <submittedName>
        <fullName evidence="1">Uncharacterized protein</fullName>
    </submittedName>
</protein>
<sequence length="44" mass="4867">MLSPPHPPPKDFLPFGWFWFSKLEMESPPGSTGTEGAIPTHTGR</sequence>
<proteinExistence type="predicted"/>
<dbReference type="Proteomes" id="UP000269945">
    <property type="component" value="Unassembled WGS sequence"/>
</dbReference>
<dbReference type="AlphaFoldDB" id="A0A9X9PZ36"/>
<organism evidence="1 2">
    <name type="scientific">Gulo gulo</name>
    <name type="common">Wolverine</name>
    <name type="synonym">Gluton</name>
    <dbReference type="NCBI Taxonomy" id="48420"/>
    <lineage>
        <taxon>Eukaryota</taxon>
        <taxon>Metazoa</taxon>
        <taxon>Chordata</taxon>
        <taxon>Craniata</taxon>
        <taxon>Vertebrata</taxon>
        <taxon>Euteleostomi</taxon>
        <taxon>Mammalia</taxon>
        <taxon>Eutheria</taxon>
        <taxon>Laurasiatheria</taxon>
        <taxon>Carnivora</taxon>
        <taxon>Caniformia</taxon>
        <taxon>Musteloidea</taxon>
        <taxon>Mustelidae</taxon>
        <taxon>Guloninae</taxon>
        <taxon>Gulo</taxon>
    </lineage>
</organism>
<gene>
    <name evidence="1" type="ORF">BN2614_LOCUS4</name>
</gene>
<evidence type="ECO:0000313" key="2">
    <source>
        <dbReference type="Proteomes" id="UP000269945"/>
    </source>
</evidence>